<dbReference type="Pfam" id="PF02361">
    <property type="entry name" value="CbiQ"/>
    <property type="match status" value="1"/>
</dbReference>
<sequence length="240" mass="25469">MRADPITDPRLRIAALLALAFSFSALHGPLALGLMVAATMGLVWLSGTPARRLLRALRLPGIVVAGLVVVLPFTSGDQVIAAFGPFALRAEGLAAATGIALRFVAIFTLIVVFVGALPLAHLIGALRGLGLPALLVDMALLTLRHIEDLRHDLARMQTAMRLRGGHQWMGRFRATGWLLASLLLRSHARSERVYHAMILRGHGAKGAAPSAAAQVARSDKWALSVVFGLAACLLVVDHLA</sequence>
<dbReference type="AlphaFoldDB" id="A0A1Y0EEA1"/>
<dbReference type="InterPro" id="IPR012809">
    <property type="entry name" value="ECF_CbiQ"/>
</dbReference>
<gene>
    <name evidence="8" type="primary">ecfT</name>
    <name evidence="8" type="ORF">LOKVESSMR4R_02629</name>
</gene>
<dbReference type="GO" id="GO:0006824">
    <property type="term" value="P:cobalt ion transport"/>
    <property type="evidence" value="ECO:0007669"/>
    <property type="project" value="InterPro"/>
</dbReference>
<keyword evidence="5 7" id="KW-1133">Transmembrane helix</keyword>
<dbReference type="Proteomes" id="UP000195273">
    <property type="component" value="Chromosome"/>
</dbReference>
<dbReference type="OrthoDB" id="4533at2"/>
<comment type="subcellular location">
    <subcellularLocation>
        <location evidence="1">Cell membrane</location>
        <topology evidence="1">Multi-pass membrane protein</topology>
    </subcellularLocation>
</comment>
<keyword evidence="3" id="KW-1003">Cell membrane</keyword>
<keyword evidence="6 7" id="KW-0472">Membrane</keyword>
<reference evidence="8 9" key="1">
    <citation type="submission" date="2017-05" db="EMBL/GenBank/DDBJ databases">
        <title>Genome Sequence of Loktanella vestfoldensis Strain SMR4r Isolated from a Culture of the Diatom Skeletonema marinoi.</title>
        <authorList>
            <person name="Topel M."/>
            <person name="Pinder M.I.M."/>
            <person name="Johansson O.N."/>
            <person name="Kourtchenko O."/>
            <person name="Godhe A."/>
            <person name="Clarke A.K."/>
        </authorList>
    </citation>
    <scope>NUCLEOTIDE SEQUENCE [LARGE SCALE GENOMIC DNA]</scope>
    <source>
        <strain evidence="8 9">SMR4r</strain>
    </source>
</reference>
<dbReference type="GO" id="GO:0043190">
    <property type="term" value="C:ATP-binding cassette (ABC) transporter complex"/>
    <property type="evidence" value="ECO:0007669"/>
    <property type="project" value="InterPro"/>
</dbReference>
<dbReference type="InterPro" id="IPR003339">
    <property type="entry name" value="ABC/ECF_trnsptr_transmembrane"/>
</dbReference>
<evidence type="ECO:0000256" key="5">
    <source>
        <dbReference type="ARBA" id="ARBA00022989"/>
    </source>
</evidence>
<proteinExistence type="inferred from homology"/>
<feature type="transmembrane region" description="Helical" evidence="7">
    <location>
        <begin position="57"/>
        <end position="74"/>
    </location>
</feature>
<evidence type="ECO:0000256" key="3">
    <source>
        <dbReference type="ARBA" id="ARBA00022475"/>
    </source>
</evidence>
<dbReference type="NCBIfam" id="TIGR02454">
    <property type="entry name" value="ECF_T_CbiQ"/>
    <property type="match status" value="1"/>
</dbReference>
<keyword evidence="9" id="KW-1185">Reference proteome</keyword>
<feature type="transmembrane region" description="Helical" evidence="7">
    <location>
        <begin position="94"/>
        <end position="117"/>
    </location>
</feature>
<protein>
    <submittedName>
        <fullName evidence="8">Energy-coupling factor transporter transmembrane protein EcfT</fullName>
    </submittedName>
</protein>
<organism evidence="8 9">
    <name type="scientific">Yoonia vestfoldensis</name>
    <dbReference type="NCBI Taxonomy" id="245188"/>
    <lineage>
        <taxon>Bacteria</taxon>
        <taxon>Pseudomonadati</taxon>
        <taxon>Pseudomonadota</taxon>
        <taxon>Alphaproteobacteria</taxon>
        <taxon>Rhodobacterales</taxon>
        <taxon>Paracoccaceae</taxon>
        <taxon>Yoonia</taxon>
    </lineage>
</organism>
<evidence type="ECO:0000256" key="2">
    <source>
        <dbReference type="ARBA" id="ARBA00008564"/>
    </source>
</evidence>
<dbReference type="PANTHER" id="PTHR34857:SF2">
    <property type="entry name" value="SLL0384 PROTEIN"/>
    <property type="match status" value="1"/>
</dbReference>
<name>A0A1Y0EEA1_9RHOB</name>
<dbReference type="InterPro" id="IPR051611">
    <property type="entry name" value="ECF_transporter_component"/>
</dbReference>
<comment type="similarity">
    <text evidence="2">Belongs to the CbiQ family.</text>
</comment>
<evidence type="ECO:0000313" key="9">
    <source>
        <dbReference type="Proteomes" id="UP000195273"/>
    </source>
</evidence>
<evidence type="ECO:0000256" key="7">
    <source>
        <dbReference type="SAM" id="Phobius"/>
    </source>
</evidence>
<accession>A0A1Y0EEA1</accession>
<evidence type="ECO:0000256" key="6">
    <source>
        <dbReference type="ARBA" id="ARBA00023136"/>
    </source>
</evidence>
<evidence type="ECO:0000256" key="1">
    <source>
        <dbReference type="ARBA" id="ARBA00004651"/>
    </source>
</evidence>
<feature type="transmembrane region" description="Helical" evidence="7">
    <location>
        <begin position="12"/>
        <end position="45"/>
    </location>
</feature>
<evidence type="ECO:0000256" key="4">
    <source>
        <dbReference type="ARBA" id="ARBA00022692"/>
    </source>
</evidence>
<dbReference type="PANTHER" id="PTHR34857">
    <property type="entry name" value="SLL0384 PROTEIN"/>
    <property type="match status" value="1"/>
</dbReference>
<evidence type="ECO:0000313" key="8">
    <source>
        <dbReference type="EMBL" id="ARU01925.1"/>
    </source>
</evidence>
<dbReference type="RefSeq" id="WP_087209091.1">
    <property type="nucleotide sequence ID" value="NZ_CP021431.1"/>
</dbReference>
<dbReference type="EMBL" id="CP021431">
    <property type="protein sequence ID" value="ARU01925.1"/>
    <property type="molecule type" value="Genomic_DNA"/>
</dbReference>
<keyword evidence="4 7" id="KW-0812">Transmembrane</keyword>
<dbReference type="KEGG" id="lvs:LOKVESSMR4R_02629"/>
<dbReference type="CDD" id="cd16914">
    <property type="entry name" value="EcfT"/>
    <property type="match status" value="1"/>
</dbReference>